<evidence type="ECO:0000256" key="1">
    <source>
        <dbReference type="ARBA" id="ARBA00001936"/>
    </source>
</evidence>
<comment type="cofactor">
    <cofactor evidence="1">
        <name>Mn(2+)</name>
        <dbReference type="ChEBI" id="CHEBI:29035"/>
    </cofactor>
</comment>
<reference evidence="8 9" key="1">
    <citation type="submission" date="2024-05" db="EMBL/GenBank/DDBJ databases">
        <authorList>
            <person name="Venkateswaran K."/>
        </authorList>
    </citation>
    <scope>NUCLEOTIDE SEQUENCE [LARGE SCALE GENOMIC DNA]</scope>
    <source>
        <strain evidence="8 9">179-C4-2-HS</strain>
    </source>
</reference>
<keyword evidence="5" id="KW-0460">Magnesium</keyword>
<evidence type="ECO:0000256" key="4">
    <source>
        <dbReference type="ARBA" id="ARBA00022801"/>
    </source>
</evidence>
<evidence type="ECO:0000313" key="9">
    <source>
        <dbReference type="Proteomes" id="UP001241748"/>
    </source>
</evidence>
<dbReference type="InterPro" id="IPR015797">
    <property type="entry name" value="NUDIX_hydrolase-like_dom_sf"/>
</dbReference>
<evidence type="ECO:0000256" key="3">
    <source>
        <dbReference type="ARBA" id="ARBA00022723"/>
    </source>
</evidence>
<comment type="caution">
    <text evidence="8">The sequence shown here is derived from an EMBL/GenBank/DDBJ whole genome shotgun (WGS) entry which is preliminary data.</text>
</comment>
<name>A0ABV4YQN3_9BACI</name>
<evidence type="ECO:0000256" key="6">
    <source>
        <dbReference type="ARBA" id="ARBA00023211"/>
    </source>
</evidence>
<evidence type="ECO:0000259" key="7">
    <source>
        <dbReference type="PROSITE" id="PS51462"/>
    </source>
</evidence>
<evidence type="ECO:0000256" key="2">
    <source>
        <dbReference type="ARBA" id="ARBA00001946"/>
    </source>
</evidence>
<evidence type="ECO:0000313" key="8">
    <source>
        <dbReference type="EMBL" id="MFB3166388.1"/>
    </source>
</evidence>
<protein>
    <submittedName>
        <fullName evidence="8">CoA pyrophosphatase</fullName>
        <ecNumber evidence="8">3.6.1.55</ecNumber>
    </submittedName>
</protein>
<organism evidence="8 9">
    <name type="scientific">Neobacillus driksii</name>
    <dbReference type="NCBI Taxonomy" id="3035913"/>
    <lineage>
        <taxon>Bacteria</taxon>
        <taxon>Bacillati</taxon>
        <taxon>Bacillota</taxon>
        <taxon>Bacilli</taxon>
        <taxon>Bacillales</taxon>
        <taxon>Bacillaceae</taxon>
        <taxon>Neobacillus</taxon>
    </lineage>
</organism>
<dbReference type="Gene3D" id="3.90.79.10">
    <property type="entry name" value="Nucleoside Triphosphate Pyrophosphohydrolase"/>
    <property type="match status" value="1"/>
</dbReference>
<dbReference type="RefSeq" id="WP_306073749.1">
    <property type="nucleotide sequence ID" value="NZ_JAROBZ020000001.1"/>
</dbReference>
<dbReference type="EMBL" id="JAROBZ020000001">
    <property type="protein sequence ID" value="MFB3166388.1"/>
    <property type="molecule type" value="Genomic_DNA"/>
</dbReference>
<dbReference type="EC" id="3.6.1.55" evidence="8"/>
<keyword evidence="6" id="KW-0464">Manganese</keyword>
<evidence type="ECO:0000256" key="5">
    <source>
        <dbReference type="ARBA" id="ARBA00022842"/>
    </source>
</evidence>
<keyword evidence="9" id="KW-1185">Reference proteome</keyword>
<sequence length="205" mass="23879">MNFESVQSKLKNHTPSILGSEKFSRYAVMVPLIEKEDGIHVLFEVRSLQLRRQPGEICFPGGRIDPQDLDEKSAAIRETMEELGINRENLTEVYPLDFMISPFGMMIYPFAAMMKNPEEIQPNPAEVGEIFTVPLTYFMENNPDIYNIHFKVEPEENFPFDLIVGGENYNWRTRALDEYFYLYEEKAIWGLTAKILSHFIEIVKQ</sequence>
<dbReference type="SUPFAM" id="SSF55811">
    <property type="entry name" value="Nudix"/>
    <property type="match status" value="1"/>
</dbReference>
<gene>
    <name evidence="8" type="ORF">P5G62_004410</name>
</gene>
<comment type="cofactor">
    <cofactor evidence="2">
        <name>Mg(2+)</name>
        <dbReference type="ChEBI" id="CHEBI:18420"/>
    </cofactor>
</comment>
<dbReference type="PANTHER" id="PTHR12992">
    <property type="entry name" value="NUDIX HYDROLASE"/>
    <property type="match status" value="1"/>
</dbReference>
<dbReference type="CDD" id="cd03426">
    <property type="entry name" value="NUDIX_CoAse_Nudt7"/>
    <property type="match status" value="1"/>
</dbReference>
<keyword evidence="3" id="KW-0479">Metal-binding</keyword>
<dbReference type="PANTHER" id="PTHR12992:SF11">
    <property type="entry name" value="MITOCHONDRIAL COENZYME A DIPHOSPHATASE NUDT8"/>
    <property type="match status" value="1"/>
</dbReference>
<dbReference type="GO" id="GO:0035539">
    <property type="term" value="F:8-oxo-7,8-dihydrodeoxyguanosine triphosphate pyrophosphatase activity"/>
    <property type="evidence" value="ECO:0007669"/>
    <property type="project" value="UniProtKB-EC"/>
</dbReference>
<dbReference type="Pfam" id="PF00293">
    <property type="entry name" value="NUDIX"/>
    <property type="match status" value="1"/>
</dbReference>
<proteinExistence type="predicted"/>
<dbReference type="PROSITE" id="PS51462">
    <property type="entry name" value="NUDIX"/>
    <property type="match status" value="1"/>
</dbReference>
<keyword evidence="4 8" id="KW-0378">Hydrolase</keyword>
<dbReference type="InterPro" id="IPR000086">
    <property type="entry name" value="NUDIX_hydrolase_dom"/>
</dbReference>
<accession>A0ABV4YQN3</accession>
<dbReference type="InterPro" id="IPR045121">
    <property type="entry name" value="CoAse"/>
</dbReference>
<dbReference type="Proteomes" id="UP001241748">
    <property type="component" value="Unassembled WGS sequence"/>
</dbReference>
<feature type="domain" description="Nudix hydrolase" evidence="7">
    <location>
        <begin position="23"/>
        <end position="156"/>
    </location>
</feature>